<name>A0ABD0KZ36_9CAEN</name>
<dbReference type="AlphaFoldDB" id="A0ABD0KZ36"/>
<gene>
    <name evidence="1" type="ORF">BaRGS_00016691</name>
</gene>
<keyword evidence="2" id="KW-1185">Reference proteome</keyword>
<evidence type="ECO:0000313" key="1">
    <source>
        <dbReference type="EMBL" id="KAK7492027.1"/>
    </source>
</evidence>
<accession>A0ABD0KZ36</accession>
<dbReference type="Proteomes" id="UP001519460">
    <property type="component" value="Unassembled WGS sequence"/>
</dbReference>
<feature type="non-terminal residue" evidence="1">
    <location>
        <position position="1"/>
    </location>
</feature>
<dbReference type="EMBL" id="JACVVK020000107">
    <property type="protein sequence ID" value="KAK7492027.1"/>
    <property type="molecule type" value="Genomic_DNA"/>
</dbReference>
<organism evidence="1 2">
    <name type="scientific">Batillaria attramentaria</name>
    <dbReference type="NCBI Taxonomy" id="370345"/>
    <lineage>
        <taxon>Eukaryota</taxon>
        <taxon>Metazoa</taxon>
        <taxon>Spiralia</taxon>
        <taxon>Lophotrochozoa</taxon>
        <taxon>Mollusca</taxon>
        <taxon>Gastropoda</taxon>
        <taxon>Caenogastropoda</taxon>
        <taxon>Sorbeoconcha</taxon>
        <taxon>Cerithioidea</taxon>
        <taxon>Batillariidae</taxon>
        <taxon>Batillaria</taxon>
    </lineage>
</organism>
<proteinExistence type="predicted"/>
<evidence type="ECO:0000313" key="2">
    <source>
        <dbReference type="Proteomes" id="UP001519460"/>
    </source>
</evidence>
<reference evidence="1 2" key="1">
    <citation type="journal article" date="2023" name="Sci. Data">
        <title>Genome assembly of the Korean intertidal mud-creeper Batillaria attramentaria.</title>
        <authorList>
            <person name="Patra A.K."/>
            <person name="Ho P.T."/>
            <person name="Jun S."/>
            <person name="Lee S.J."/>
            <person name="Kim Y."/>
            <person name="Won Y.J."/>
        </authorList>
    </citation>
    <scope>NUCLEOTIDE SEQUENCE [LARGE SCALE GENOMIC DNA]</scope>
    <source>
        <strain evidence="1">Wonlab-2016</strain>
    </source>
</reference>
<protein>
    <submittedName>
        <fullName evidence="1">Uncharacterized protein</fullName>
    </submittedName>
</protein>
<sequence>AMMSHDRVSRWAISPKVTPASAGVVMDSVFERSSSVTVRSGGYGASVWPYVTWGKVSGITTFSSR</sequence>
<comment type="caution">
    <text evidence="1">The sequence shown here is derived from an EMBL/GenBank/DDBJ whole genome shotgun (WGS) entry which is preliminary data.</text>
</comment>
<feature type="non-terminal residue" evidence="1">
    <location>
        <position position="65"/>
    </location>
</feature>